<accession>A0ABP2X320</accession>
<sequence>MFQINKMFFNMVINLVLYENISRAFLGIFTVYRDTGLERNF</sequence>
<comment type="caution">
    <text evidence="1">The sequence shown here is derived from an EMBL/GenBank/DDBJ whole genome shotgun (WGS) entry which is preliminary data.</text>
</comment>
<name>A0ABP2X320_CHLPS</name>
<protein>
    <submittedName>
        <fullName evidence="1">Uncharacterized protein</fullName>
    </submittedName>
</protein>
<proteinExistence type="predicted"/>
<gene>
    <name evidence="1" type="ORF">CP99DC5_0756</name>
</gene>
<evidence type="ECO:0000313" key="1">
    <source>
        <dbReference type="EMBL" id="EPJ27743.1"/>
    </source>
</evidence>
<evidence type="ECO:0000313" key="2">
    <source>
        <dbReference type="Proteomes" id="UP000014627"/>
    </source>
</evidence>
<reference evidence="1 2" key="1">
    <citation type="submission" date="2013-04" db="EMBL/GenBank/DDBJ databases">
        <title>Genome sequence of Chlamydia psittaci 99DC5.</title>
        <authorList>
            <person name="Huot-Creasy H."/>
            <person name="McCracken C.L."/>
            <person name="Humphries M."/>
            <person name="Sachse K."/>
            <person name="Laroucau K."/>
            <person name="Bavoil P."/>
            <person name="Myers G.S."/>
        </authorList>
    </citation>
    <scope>NUCLEOTIDE SEQUENCE [LARGE SCALE GENOMIC DNA]</scope>
    <source>
        <strain evidence="1 2">99DC5</strain>
    </source>
</reference>
<keyword evidence="2" id="KW-1185">Reference proteome</keyword>
<dbReference type="EMBL" id="ATLC01000051">
    <property type="protein sequence ID" value="EPJ27743.1"/>
    <property type="molecule type" value="Genomic_DNA"/>
</dbReference>
<organism evidence="1 2">
    <name type="scientific">Chlamydia psittaci 99DC5</name>
    <dbReference type="NCBI Taxonomy" id="1112251"/>
    <lineage>
        <taxon>Bacteria</taxon>
        <taxon>Pseudomonadati</taxon>
        <taxon>Chlamydiota</taxon>
        <taxon>Chlamydiia</taxon>
        <taxon>Chlamydiales</taxon>
        <taxon>Chlamydiaceae</taxon>
        <taxon>Chlamydia/Chlamydophila group</taxon>
        <taxon>Chlamydia</taxon>
    </lineage>
</organism>
<dbReference type="Proteomes" id="UP000014627">
    <property type="component" value="Unassembled WGS sequence"/>
</dbReference>